<dbReference type="InterPro" id="IPR036640">
    <property type="entry name" value="ABC1_TM_sf"/>
</dbReference>
<dbReference type="Pfam" id="PF00664">
    <property type="entry name" value="ABC_membrane"/>
    <property type="match status" value="1"/>
</dbReference>
<keyword evidence="18" id="KW-1185">Reference proteome</keyword>
<feature type="transmembrane region" description="Helical" evidence="14">
    <location>
        <begin position="628"/>
        <end position="647"/>
    </location>
</feature>
<keyword evidence="4" id="KW-0813">Transport</keyword>
<feature type="transmembrane region" description="Helical" evidence="14">
    <location>
        <begin position="587"/>
        <end position="608"/>
    </location>
</feature>
<evidence type="ECO:0000256" key="1">
    <source>
        <dbReference type="ARBA" id="ARBA00004370"/>
    </source>
</evidence>
<keyword evidence="5 14" id="KW-0812">Transmembrane</keyword>
<dbReference type="PROSITE" id="PS50893">
    <property type="entry name" value="ABC_TRANSPORTER_2"/>
    <property type="match status" value="1"/>
</dbReference>
<evidence type="ECO:0000256" key="14">
    <source>
        <dbReference type="SAM" id="Phobius"/>
    </source>
</evidence>
<feature type="transmembrane region" description="Helical" evidence="14">
    <location>
        <begin position="435"/>
        <end position="455"/>
    </location>
</feature>
<dbReference type="CDD" id="cd03250">
    <property type="entry name" value="ABCC_MRP_domain1"/>
    <property type="match status" value="1"/>
</dbReference>
<dbReference type="InterPro" id="IPR003593">
    <property type="entry name" value="AAA+_ATPase"/>
</dbReference>
<keyword evidence="11 14" id="KW-0472">Membrane</keyword>
<protein>
    <recommendedName>
        <fullName evidence="3">ABC-type xenobiotic transporter</fullName>
        <ecNumber evidence="3">7.6.2.2</ecNumber>
    </recommendedName>
</protein>
<dbReference type="Gene3D" id="1.20.1560.10">
    <property type="entry name" value="ABC transporter type 1, transmembrane domain"/>
    <property type="match status" value="1"/>
</dbReference>
<comment type="similarity">
    <text evidence="2">Belongs to the ABC transporter superfamily. ABCC family. Conjugate transporter (TC 3.A.1.208) subfamily.</text>
</comment>
<feature type="transmembrane region" description="Helical" evidence="14">
    <location>
        <begin position="105"/>
        <end position="123"/>
    </location>
</feature>
<dbReference type="PROSITE" id="PS50929">
    <property type="entry name" value="ABC_TM1F"/>
    <property type="match status" value="1"/>
</dbReference>
<dbReference type="InterPro" id="IPR050173">
    <property type="entry name" value="ABC_transporter_C-like"/>
</dbReference>
<dbReference type="GO" id="GO:0016887">
    <property type="term" value="F:ATP hydrolysis activity"/>
    <property type="evidence" value="ECO:0007669"/>
    <property type="project" value="InterPro"/>
</dbReference>
<dbReference type="Pfam" id="PF00005">
    <property type="entry name" value="ABC_tran"/>
    <property type="match status" value="1"/>
</dbReference>
<evidence type="ECO:0000259" key="15">
    <source>
        <dbReference type="PROSITE" id="PS50893"/>
    </source>
</evidence>
<evidence type="ECO:0000256" key="10">
    <source>
        <dbReference type="ARBA" id="ARBA00022989"/>
    </source>
</evidence>
<comment type="subcellular location">
    <subcellularLocation>
        <location evidence="1">Membrane</location>
    </subcellularLocation>
</comment>
<organism evidence="17 18">
    <name type="scientific">Stichopus japonicus</name>
    <name type="common">Sea cucumber</name>
    <dbReference type="NCBI Taxonomy" id="307972"/>
    <lineage>
        <taxon>Eukaryota</taxon>
        <taxon>Metazoa</taxon>
        <taxon>Echinodermata</taxon>
        <taxon>Eleutherozoa</taxon>
        <taxon>Echinozoa</taxon>
        <taxon>Holothuroidea</taxon>
        <taxon>Aspidochirotacea</taxon>
        <taxon>Aspidochirotida</taxon>
        <taxon>Stichopodidae</taxon>
        <taxon>Apostichopus</taxon>
    </lineage>
</organism>
<dbReference type="InterPro" id="IPR017871">
    <property type="entry name" value="ABC_transporter-like_CS"/>
</dbReference>
<evidence type="ECO:0000256" key="3">
    <source>
        <dbReference type="ARBA" id="ARBA00012191"/>
    </source>
</evidence>
<dbReference type="SUPFAM" id="SSF90123">
    <property type="entry name" value="ABC transporter transmembrane region"/>
    <property type="match status" value="1"/>
</dbReference>
<sequence>MEDSFLDNLCHSSSTNCTFWGENPRGHCFELLFFVVIAHVIFGFVSSIYINRVGSTVSPNLKNSLALRSRCILGLLIILLYLIVISLNVTFLFTDRNSSVAPIDFVADGLVVISWFAHVGYLWNLRKAHPELVRGHKPVIASWCLTLGATLIRLCTFVRQLWNREPGLSHYELSTCLVWVCLQCLYLLTLLPSVKQVRIYFEPSRRNLYPSINADVQDETEPLLAGRPTVRYAPNRYSEYDDLGVAGKGASWASKLTLWWTNSLMRKGAKGGLNTASDVFQLPRTLQTTFIEHYFKQFYPGSSKSDNEVGEQSYHDSIDPDGEFVASASHVTRTEPPKMPAKSLTLMRGLINGFGLRYFILGIIKFAIDILSFSGPLLLNALVANIETSDDDDNNGSQKGFILAAGLFFSTLIVAFLGIHFNYQINNIMLQIRAAVILSIYHKTLAITSASLSIFSTGEIVNFMSVDSDRIVNFCNSFHSLWSLPLQIGVALYLLHQQLGLAFLTGLGFAILLIPINKWLTVKIMGYSKAMMNHKDGRVKVMNEILRGIRVIKFYAWEKHFTERVEDLRSRELKSLRGIKYLDAMCVYFWATTPVLISILTFTTYAAFNMGHLTAAKVFTSVALFNMLIGPLNAFPWVINGVVESWVSMKRVQSFMNLKELQWSQYYSPKACINDNSPDTSLGVRDGYFHWERQRQTSEEEASSTTKDAEEDSEDPQNQQKDWNGTLWLENINLHILKGQLVGVIGTVGSGKSSLLAAITAEMTKEAGHICVTDLTSGFGLVSQESWIQHATVRENILFGNTFNFRFYNKVVQACALEEDFKVLPAGDETEVGENGVTLSGGQKARVSLARAVYQDKDIYLLDDPLSAVDAHVGTISSPSASWDCSSTRLEFYVHTTLGTYRRQMS</sequence>
<dbReference type="GO" id="GO:0005524">
    <property type="term" value="F:ATP binding"/>
    <property type="evidence" value="ECO:0007669"/>
    <property type="project" value="UniProtKB-KW"/>
</dbReference>
<evidence type="ECO:0000256" key="2">
    <source>
        <dbReference type="ARBA" id="ARBA00009726"/>
    </source>
</evidence>
<dbReference type="Gene3D" id="3.40.50.300">
    <property type="entry name" value="P-loop containing nucleotide triphosphate hydrolases"/>
    <property type="match status" value="1"/>
</dbReference>
<evidence type="ECO:0000256" key="4">
    <source>
        <dbReference type="ARBA" id="ARBA00022448"/>
    </source>
</evidence>
<feature type="transmembrane region" description="Helical" evidence="14">
    <location>
        <begin position="71"/>
        <end position="93"/>
    </location>
</feature>
<keyword evidence="9" id="KW-1278">Translocase</keyword>
<dbReference type="AlphaFoldDB" id="A0A2G8K1B1"/>
<feature type="region of interest" description="Disordered" evidence="13">
    <location>
        <begin position="694"/>
        <end position="721"/>
    </location>
</feature>
<comment type="catalytic activity">
    <reaction evidence="12">
        <text>ATP + H2O + xenobioticSide 1 = ADP + phosphate + xenobioticSide 2.</text>
        <dbReference type="EC" id="7.6.2.2"/>
    </reaction>
</comment>
<evidence type="ECO:0000256" key="12">
    <source>
        <dbReference type="ARBA" id="ARBA00034018"/>
    </source>
</evidence>
<keyword evidence="6" id="KW-0677">Repeat</keyword>
<comment type="caution">
    <text evidence="17">The sequence shown here is derived from an EMBL/GenBank/DDBJ whole genome shotgun (WGS) entry which is preliminary data.</text>
</comment>
<evidence type="ECO:0000256" key="8">
    <source>
        <dbReference type="ARBA" id="ARBA00022840"/>
    </source>
</evidence>
<evidence type="ECO:0000256" key="7">
    <source>
        <dbReference type="ARBA" id="ARBA00022741"/>
    </source>
</evidence>
<evidence type="ECO:0000259" key="16">
    <source>
        <dbReference type="PROSITE" id="PS50929"/>
    </source>
</evidence>
<keyword evidence="8" id="KW-0067">ATP-binding</keyword>
<evidence type="ECO:0000256" key="5">
    <source>
        <dbReference type="ARBA" id="ARBA00022692"/>
    </source>
</evidence>
<dbReference type="SMART" id="SM00382">
    <property type="entry name" value="AAA"/>
    <property type="match status" value="1"/>
</dbReference>
<reference evidence="17 18" key="1">
    <citation type="journal article" date="2017" name="PLoS Biol.">
        <title>The sea cucumber genome provides insights into morphological evolution and visceral regeneration.</title>
        <authorList>
            <person name="Zhang X."/>
            <person name="Sun L."/>
            <person name="Yuan J."/>
            <person name="Sun Y."/>
            <person name="Gao Y."/>
            <person name="Zhang L."/>
            <person name="Li S."/>
            <person name="Dai H."/>
            <person name="Hamel J.F."/>
            <person name="Liu C."/>
            <person name="Yu Y."/>
            <person name="Liu S."/>
            <person name="Lin W."/>
            <person name="Guo K."/>
            <person name="Jin S."/>
            <person name="Xu P."/>
            <person name="Storey K.B."/>
            <person name="Huan P."/>
            <person name="Zhang T."/>
            <person name="Zhou Y."/>
            <person name="Zhang J."/>
            <person name="Lin C."/>
            <person name="Li X."/>
            <person name="Xing L."/>
            <person name="Huo D."/>
            <person name="Sun M."/>
            <person name="Wang L."/>
            <person name="Mercier A."/>
            <person name="Li F."/>
            <person name="Yang H."/>
            <person name="Xiang J."/>
        </authorList>
    </citation>
    <scope>NUCLEOTIDE SEQUENCE [LARGE SCALE GENOMIC DNA]</scope>
    <source>
        <strain evidence="17">Shaxun</strain>
        <tissue evidence="17">Muscle</tissue>
    </source>
</reference>
<dbReference type="PANTHER" id="PTHR24223:SF330">
    <property type="entry name" value="ATP-BINDING CASSETTE SUB-FAMILY C MEMBER 10"/>
    <property type="match status" value="1"/>
</dbReference>
<dbReference type="OrthoDB" id="6500128at2759"/>
<dbReference type="InterPro" id="IPR027417">
    <property type="entry name" value="P-loop_NTPase"/>
</dbReference>
<dbReference type="EMBL" id="MRZV01000989">
    <property type="protein sequence ID" value="PIK41786.1"/>
    <property type="molecule type" value="Genomic_DNA"/>
</dbReference>
<dbReference type="PANTHER" id="PTHR24223">
    <property type="entry name" value="ATP-BINDING CASSETTE SUB-FAMILY C"/>
    <property type="match status" value="1"/>
</dbReference>
<keyword evidence="7" id="KW-0547">Nucleotide-binding</keyword>
<accession>A0A2G8K1B1</accession>
<evidence type="ECO:0000313" key="18">
    <source>
        <dbReference type="Proteomes" id="UP000230750"/>
    </source>
</evidence>
<dbReference type="GO" id="GO:0008559">
    <property type="term" value="F:ABC-type xenobiotic transporter activity"/>
    <property type="evidence" value="ECO:0007669"/>
    <property type="project" value="UniProtKB-EC"/>
</dbReference>
<evidence type="ECO:0000256" key="6">
    <source>
        <dbReference type="ARBA" id="ARBA00022737"/>
    </source>
</evidence>
<feature type="transmembrane region" description="Helical" evidence="14">
    <location>
        <begin position="143"/>
        <end position="162"/>
    </location>
</feature>
<keyword evidence="10 14" id="KW-1133">Transmembrane helix</keyword>
<evidence type="ECO:0000256" key="13">
    <source>
        <dbReference type="SAM" id="MobiDB-lite"/>
    </source>
</evidence>
<feature type="transmembrane region" description="Helical" evidence="14">
    <location>
        <begin position="401"/>
        <end position="423"/>
    </location>
</feature>
<feature type="transmembrane region" description="Helical" evidence="14">
    <location>
        <begin position="168"/>
        <end position="191"/>
    </location>
</feature>
<evidence type="ECO:0000256" key="9">
    <source>
        <dbReference type="ARBA" id="ARBA00022967"/>
    </source>
</evidence>
<dbReference type="CDD" id="cd18598">
    <property type="entry name" value="ABC_6TM_MRP7_D1_like"/>
    <property type="match status" value="1"/>
</dbReference>
<feature type="domain" description="ABC transporter" evidence="15">
    <location>
        <begin position="714"/>
        <end position="898"/>
    </location>
</feature>
<name>A0A2G8K1B1_STIJA</name>
<gene>
    <name evidence="17" type="ORF">BSL78_21372</name>
</gene>
<dbReference type="STRING" id="307972.A0A2G8K1B1"/>
<feature type="domain" description="ABC transmembrane type-1" evidence="16">
    <location>
        <begin position="359"/>
        <end position="644"/>
    </location>
</feature>
<evidence type="ECO:0000313" key="17">
    <source>
        <dbReference type="EMBL" id="PIK41786.1"/>
    </source>
</evidence>
<dbReference type="FunFam" id="1.20.1560.10:FF:000037">
    <property type="entry name" value="ATP-binding cassette subfamily C member 10"/>
    <property type="match status" value="1"/>
</dbReference>
<dbReference type="InterPro" id="IPR011527">
    <property type="entry name" value="ABC1_TM_dom"/>
</dbReference>
<evidence type="ECO:0000256" key="11">
    <source>
        <dbReference type="ARBA" id="ARBA00023136"/>
    </source>
</evidence>
<dbReference type="GO" id="GO:0016020">
    <property type="term" value="C:membrane"/>
    <property type="evidence" value="ECO:0007669"/>
    <property type="project" value="UniProtKB-SubCell"/>
</dbReference>
<feature type="transmembrane region" description="Helical" evidence="14">
    <location>
        <begin position="490"/>
        <end position="514"/>
    </location>
</feature>
<dbReference type="SUPFAM" id="SSF52540">
    <property type="entry name" value="P-loop containing nucleoside triphosphate hydrolases"/>
    <property type="match status" value="1"/>
</dbReference>
<dbReference type="PROSITE" id="PS00211">
    <property type="entry name" value="ABC_TRANSPORTER_1"/>
    <property type="match status" value="1"/>
</dbReference>
<dbReference type="EC" id="7.6.2.2" evidence="3"/>
<feature type="transmembrane region" description="Helical" evidence="14">
    <location>
        <begin position="31"/>
        <end position="50"/>
    </location>
</feature>
<dbReference type="Proteomes" id="UP000230750">
    <property type="component" value="Unassembled WGS sequence"/>
</dbReference>
<dbReference type="InterPro" id="IPR003439">
    <property type="entry name" value="ABC_transporter-like_ATP-bd"/>
</dbReference>
<proteinExistence type="inferred from homology"/>
<feature type="transmembrane region" description="Helical" evidence="14">
    <location>
        <begin position="358"/>
        <end position="381"/>
    </location>
</feature>